<dbReference type="InterPro" id="IPR001764">
    <property type="entry name" value="Glyco_hydro_3_N"/>
</dbReference>
<gene>
    <name evidence="7" type="ORF">NM125_12350</name>
</gene>
<dbReference type="SUPFAM" id="SSF51445">
    <property type="entry name" value="(Trans)glycosidases"/>
    <property type="match status" value="1"/>
</dbReference>
<protein>
    <recommendedName>
        <fullName evidence="3">beta-N-acetylhexosaminidase</fullName>
        <ecNumber evidence="3">3.2.1.52</ecNumber>
    </recommendedName>
</protein>
<evidence type="ECO:0000256" key="2">
    <source>
        <dbReference type="ARBA" id="ARBA00005336"/>
    </source>
</evidence>
<sequence>MIRLLPILIILSTFYGCQQKVPQQEEVIDSKRLGQMLVLGFRGTEIDDNHPIVKDLKELNIGGVVLYDYDYELESFGRNIESQDQLLKLSSDLIANAPISPIIAVHQDGGFQSPLHSLYNDSEELKKGFLQDSASSVSYSRKYAQEFTVLSLNTNFNPRLDLQTPSNQAPNPEIISSDPDVVTQQAGHILDEYDKELLFSVPKYFPGYSSDYHPSDSINDVTGIWTDDFLQPYRALLSSDRDVWGIMTAHSFNANIDSVWPGTLSEKTITGLLRDSLGYDGVILSDDLQKPIITSKYSLENALQQAINAGVDILVLGNNHAYDEQIAKRAIGIIQQLLREGKIEKENVEASLSRIDSLKINVIEGLCSCMNF</sequence>
<dbReference type="EMBL" id="JANDBC010000002">
    <property type="protein sequence ID" value="MCP9292370.1"/>
    <property type="molecule type" value="Genomic_DNA"/>
</dbReference>
<evidence type="ECO:0000256" key="3">
    <source>
        <dbReference type="ARBA" id="ARBA00012663"/>
    </source>
</evidence>
<dbReference type="RefSeq" id="WP_255135252.1">
    <property type="nucleotide sequence ID" value="NZ_JANDBC010000002.1"/>
</dbReference>
<evidence type="ECO:0000256" key="1">
    <source>
        <dbReference type="ARBA" id="ARBA00001231"/>
    </source>
</evidence>
<dbReference type="PANTHER" id="PTHR30480">
    <property type="entry name" value="BETA-HEXOSAMINIDASE-RELATED"/>
    <property type="match status" value="1"/>
</dbReference>
<comment type="caution">
    <text evidence="7">The sequence shown here is derived from an EMBL/GenBank/DDBJ whole genome shotgun (WGS) entry which is preliminary data.</text>
</comment>
<dbReference type="GO" id="GO:0009254">
    <property type="term" value="P:peptidoglycan turnover"/>
    <property type="evidence" value="ECO:0007669"/>
    <property type="project" value="TreeGrafter"/>
</dbReference>
<dbReference type="Proteomes" id="UP001139125">
    <property type="component" value="Unassembled WGS sequence"/>
</dbReference>
<keyword evidence="4 7" id="KW-0378">Hydrolase</keyword>
<dbReference type="GO" id="GO:0005975">
    <property type="term" value="P:carbohydrate metabolic process"/>
    <property type="evidence" value="ECO:0007669"/>
    <property type="project" value="InterPro"/>
</dbReference>
<evidence type="ECO:0000313" key="7">
    <source>
        <dbReference type="EMBL" id="MCP9292370.1"/>
    </source>
</evidence>
<evidence type="ECO:0000256" key="5">
    <source>
        <dbReference type="ARBA" id="ARBA00023295"/>
    </source>
</evidence>
<name>A0A9X2L4Z8_9BACT</name>
<evidence type="ECO:0000313" key="8">
    <source>
        <dbReference type="Proteomes" id="UP001139125"/>
    </source>
</evidence>
<dbReference type="PANTHER" id="PTHR30480:SF13">
    <property type="entry name" value="BETA-HEXOSAMINIDASE"/>
    <property type="match status" value="1"/>
</dbReference>
<comment type="catalytic activity">
    <reaction evidence="1">
        <text>Hydrolysis of terminal non-reducing N-acetyl-D-hexosamine residues in N-acetyl-beta-D-hexosaminides.</text>
        <dbReference type="EC" id="3.2.1.52"/>
    </reaction>
</comment>
<dbReference type="InterPro" id="IPR036962">
    <property type="entry name" value="Glyco_hydro_3_N_sf"/>
</dbReference>
<feature type="domain" description="Glycoside hydrolase family 3 N-terminal" evidence="6">
    <location>
        <begin position="32"/>
        <end position="357"/>
    </location>
</feature>
<organism evidence="7 8">
    <name type="scientific">Gracilimonas sediminicola</name>
    <dbReference type="NCBI Taxonomy" id="2952158"/>
    <lineage>
        <taxon>Bacteria</taxon>
        <taxon>Pseudomonadati</taxon>
        <taxon>Balneolota</taxon>
        <taxon>Balneolia</taxon>
        <taxon>Balneolales</taxon>
        <taxon>Balneolaceae</taxon>
        <taxon>Gracilimonas</taxon>
    </lineage>
</organism>
<accession>A0A9X2L4Z8</accession>
<dbReference type="EC" id="3.2.1.52" evidence="3"/>
<reference evidence="7" key="1">
    <citation type="submission" date="2022-06" db="EMBL/GenBank/DDBJ databases">
        <title>Gracilimonas sp. CAU 1638 isolated from sea sediment.</title>
        <authorList>
            <person name="Kim W."/>
        </authorList>
    </citation>
    <scope>NUCLEOTIDE SEQUENCE</scope>
    <source>
        <strain evidence="7">CAU 1638</strain>
    </source>
</reference>
<dbReference type="GO" id="GO:0004563">
    <property type="term" value="F:beta-N-acetylhexosaminidase activity"/>
    <property type="evidence" value="ECO:0007669"/>
    <property type="project" value="UniProtKB-EC"/>
</dbReference>
<keyword evidence="5" id="KW-0326">Glycosidase</keyword>
<proteinExistence type="inferred from homology"/>
<dbReference type="Gene3D" id="3.20.20.300">
    <property type="entry name" value="Glycoside hydrolase, family 3, N-terminal domain"/>
    <property type="match status" value="1"/>
</dbReference>
<evidence type="ECO:0000259" key="6">
    <source>
        <dbReference type="Pfam" id="PF00933"/>
    </source>
</evidence>
<dbReference type="InterPro" id="IPR050226">
    <property type="entry name" value="NagZ_Beta-hexosaminidase"/>
</dbReference>
<keyword evidence="8" id="KW-1185">Reference proteome</keyword>
<evidence type="ECO:0000256" key="4">
    <source>
        <dbReference type="ARBA" id="ARBA00022801"/>
    </source>
</evidence>
<dbReference type="PROSITE" id="PS51257">
    <property type="entry name" value="PROKAR_LIPOPROTEIN"/>
    <property type="match status" value="1"/>
</dbReference>
<dbReference type="AlphaFoldDB" id="A0A9X2L4Z8"/>
<comment type="similarity">
    <text evidence="2">Belongs to the glycosyl hydrolase 3 family.</text>
</comment>
<dbReference type="Pfam" id="PF00933">
    <property type="entry name" value="Glyco_hydro_3"/>
    <property type="match status" value="1"/>
</dbReference>
<dbReference type="InterPro" id="IPR017853">
    <property type="entry name" value="GH"/>
</dbReference>